<feature type="transmembrane region" description="Helical" evidence="10">
    <location>
        <begin position="452"/>
        <end position="475"/>
    </location>
</feature>
<feature type="transmembrane region" description="Helical" evidence="10">
    <location>
        <begin position="496"/>
        <end position="515"/>
    </location>
</feature>
<sequence>MLARPPPPPMLVIDPPLLNTANPWATDLADLTALYDCPHTGAVTTRTALLAGFPHDPDRHQFAFFDPATHKLAKATTATNNASLNTLGYSPLPLDQYLAFIRAIASRPGSSSSSSATTATKKGFIVSVTGSPADVAACYKRIAAAQADLPAPDRVPLAMEVNLSCPNIPGAPPPAYDGPALGAYLAALQAAMAETATSTTTATRIPVGFKTPPYTHAGEFDVLLGALRASAAVADATATSGVCPLSFLTATNTLGSCLVLADNNNNNAPALPDPGIGGMAGAPLHPLALGNVATLRRRLDAEPAALGHIRLTAAVGVGTALGVHGVAVFGQILENAYLIATAACAPLAGRLATVFPTRALVAGAAFCFAAGTVLTAYAQSLATFLAGRVVVGVGGAGVLTLAFVVVLQLAPRHRRGLWVGAVNAGFTVGLSTGAVVYGALLPVLGWRTLFLLQAPVALLAGTSTLLSMPALGPGLDGTTAKPDTRTVWQKLARIDYAGAILLKTLTIVLFLYALSGTVRPRMLAASATGLALFLAVEAGYVPWLLATGRGGEHDGDADDHRTLPLVPLRVLRSRGVLFTCLAQLGVMAARWTVLYYAPVYVLAVRGQSAAVAGAVLLPTNAGFGTGGLVVGWLHSGRRRRTLVTRLVGSPALVFGRDDNDATGQPVLTAAERAVAVASYATSLRALYHGAALLSLAVLVLQAGTGWTEPPLVKTVRETAAYHGVVGRGDDDHDDDNDDHDDEADDEEEEEEEDDAEEEIREAMAEHDTRMEA</sequence>
<feature type="transmembrane region" description="Helical" evidence="10">
    <location>
        <begin position="417"/>
        <end position="440"/>
    </location>
</feature>
<keyword evidence="13" id="KW-1185">Reference proteome</keyword>
<evidence type="ECO:0000313" key="12">
    <source>
        <dbReference type="EMBL" id="OAA62548.1"/>
    </source>
</evidence>
<dbReference type="CDD" id="cd04741">
    <property type="entry name" value="DHOD_1A_like"/>
    <property type="match status" value="1"/>
</dbReference>
<dbReference type="Proteomes" id="UP000076874">
    <property type="component" value="Unassembled WGS sequence"/>
</dbReference>
<feature type="transmembrane region" description="Helical" evidence="10">
    <location>
        <begin position="521"/>
        <end position="545"/>
    </location>
</feature>
<dbReference type="AlphaFoldDB" id="A0A167VF80"/>
<name>A0A167VF80_9HYPO</name>
<evidence type="ECO:0000256" key="9">
    <source>
        <dbReference type="SAM" id="MobiDB-lite"/>
    </source>
</evidence>
<dbReference type="PANTHER" id="PTHR23501:SF6">
    <property type="entry name" value="MULTIDRUG TRANSPORTER, PUTATIVE (AFU_ORTHOLOGUE AFUA_3G14560)-RELATED"/>
    <property type="match status" value="1"/>
</dbReference>
<keyword evidence="4" id="KW-0963">Cytoplasm</keyword>
<gene>
    <name evidence="12" type="ORF">SPI_04088</name>
</gene>
<organism evidence="12 13">
    <name type="scientific">Niveomyces insectorum RCEF 264</name>
    <dbReference type="NCBI Taxonomy" id="1081102"/>
    <lineage>
        <taxon>Eukaryota</taxon>
        <taxon>Fungi</taxon>
        <taxon>Dikarya</taxon>
        <taxon>Ascomycota</taxon>
        <taxon>Pezizomycotina</taxon>
        <taxon>Sordariomycetes</taxon>
        <taxon>Hypocreomycetidae</taxon>
        <taxon>Hypocreales</taxon>
        <taxon>Cordycipitaceae</taxon>
        <taxon>Niveomyces</taxon>
    </lineage>
</organism>
<evidence type="ECO:0000313" key="13">
    <source>
        <dbReference type="Proteomes" id="UP000076874"/>
    </source>
</evidence>
<keyword evidence="6 10" id="KW-1133">Transmembrane helix</keyword>
<protein>
    <recommendedName>
        <fullName evidence="3">Dihydroorotate dehydrogenase (fumarate)</fullName>
    </recommendedName>
</protein>
<dbReference type="InterPro" id="IPR013785">
    <property type="entry name" value="Aldolase_TIM"/>
</dbReference>
<dbReference type="Gene3D" id="2.30.26.10">
    <property type="entry name" value="Dihydroorotate Dehydrogenase A, chain A, domain 2"/>
    <property type="match status" value="1"/>
</dbReference>
<dbReference type="PROSITE" id="PS50850">
    <property type="entry name" value="MFS"/>
    <property type="match status" value="1"/>
</dbReference>
<feature type="transmembrane region" description="Helical" evidence="10">
    <location>
        <begin position="609"/>
        <end position="633"/>
    </location>
</feature>
<dbReference type="InterPro" id="IPR011701">
    <property type="entry name" value="MFS"/>
</dbReference>
<feature type="domain" description="Major facilitator superfamily (MFS) profile" evidence="11">
    <location>
        <begin position="286"/>
        <end position="772"/>
    </location>
</feature>
<feature type="compositionally biased region" description="Acidic residues" evidence="9">
    <location>
        <begin position="731"/>
        <end position="759"/>
    </location>
</feature>
<evidence type="ECO:0000256" key="3">
    <source>
        <dbReference type="ARBA" id="ARBA00021374"/>
    </source>
</evidence>
<evidence type="ECO:0000256" key="5">
    <source>
        <dbReference type="ARBA" id="ARBA00022692"/>
    </source>
</evidence>
<evidence type="ECO:0000256" key="4">
    <source>
        <dbReference type="ARBA" id="ARBA00022490"/>
    </source>
</evidence>
<accession>A0A167VF80</accession>
<evidence type="ECO:0000256" key="1">
    <source>
        <dbReference type="ARBA" id="ARBA00004141"/>
    </source>
</evidence>
<feature type="region of interest" description="Disordered" evidence="9">
    <location>
        <begin position="724"/>
        <end position="772"/>
    </location>
</feature>
<evidence type="ECO:0000259" key="11">
    <source>
        <dbReference type="PROSITE" id="PS50850"/>
    </source>
</evidence>
<feature type="transmembrane region" description="Helical" evidence="10">
    <location>
        <begin position="385"/>
        <end position="410"/>
    </location>
</feature>
<dbReference type="GO" id="GO:0006221">
    <property type="term" value="P:pyrimidine nucleotide biosynthetic process"/>
    <property type="evidence" value="ECO:0007669"/>
    <property type="project" value="InterPro"/>
</dbReference>
<feature type="compositionally biased region" description="Basic and acidic residues" evidence="9">
    <location>
        <begin position="760"/>
        <end position="772"/>
    </location>
</feature>
<dbReference type="InterPro" id="IPR023359">
    <property type="entry name" value="Dihydro_DH_chainA_dom2"/>
</dbReference>
<dbReference type="SUPFAM" id="SSF51395">
    <property type="entry name" value="FMN-linked oxidoreductases"/>
    <property type="match status" value="1"/>
</dbReference>
<keyword evidence="7" id="KW-0560">Oxidoreductase</keyword>
<dbReference type="InterPro" id="IPR005720">
    <property type="entry name" value="Dihydroorotate_DH_cat"/>
</dbReference>
<evidence type="ECO:0000256" key="7">
    <source>
        <dbReference type="ARBA" id="ARBA00023002"/>
    </source>
</evidence>
<dbReference type="SUPFAM" id="SSF103473">
    <property type="entry name" value="MFS general substrate transporter"/>
    <property type="match status" value="1"/>
</dbReference>
<dbReference type="InterPro" id="IPR020846">
    <property type="entry name" value="MFS_dom"/>
</dbReference>
<dbReference type="OrthoDB" id="4160219at2759"/>
<dbReference type="GO" id="GO:0015174">
    <property type="term" value="F:basic amino acid transmembrane transporter activity"/>
    <property type="evidence" value="ECO:0007669"/>
    <property type="project" value="TreeGrafter"/>
</dbReference>
<dbReference type="InterPro" id="IPR036259">
    <property type="entry name" value="MFS_trans_sf"/>
</dbReference>
<proteinExistence type="inferred from homology"/>
<feature type="transmembrane region" description="Helical" evidence="10">
    <location>
        <begin position="359"/>
        <end position="379"/>
    </location>
</feature>
<dbReference type="Pfam" id="PF07690">
    <property type="entry name" value="MFS_1"/>
    <property type="match status" value="1"/>
</dbReference>
<dbReference type="Gene3D" id="3.20.20.70">
    <property type="entry name" value="Aldolase class I"/>
    <property type="match status" value="1"/>
</dbReference>
<comment type="caution">
    <text evidence="12">The sequence shown here is derived from an EMBL/GenBank/DDBJ whole genome shotgun (WGS) entry which is preliminary data.</text>
</comment>
<dbReference type="EMBL" id="AZHD01000006">
    <property type="protein sequence ID" value="OAA62548.1"/>
    <property type="molecule type" value="Genomic_DNA"/>
</dbReference>
<evidence type="ECO:0000256" key="8">
    <source>
        <dbReference type="ARBA" id="ARBA00023136"/>
    </source>
</evidence>
<comment type="similarity">
    <text evidence="2">Belongs to the dihydroorotate dehydrogenase family. Type 1 subfamily.</text>
</comment>
<evidence type="ECO:0000256" key="2">
    <source>
        <dbReference type="ARBA" id="ARBA00008008"/>
    </source>
</evidence>
<reference evidence="12 13" key="1">
    <citation type="journal article" date="2016" name="Genome Biol. Evol.">
        <title>Divergent and convergent evolution of fungal pathogenicity.</title>
        <authorList>
            <person name="Shang Y."/>
            <person name="Xiao G."/>
            <person name="Zheng P."/>
            <person name="Cen K."/>
            <person name="Zhan S."/>
            <person name="Wang C."/>
        </authorList>
    </citation>
    <scope>NUCLEOTIDE SEQUENCE [LARGE SCALE GENOMIC DNA]</scope>
    <source>
        <strain evidence="12 13">RCEF 264</strain>
    </source>
</reference>
<dbReference type="GO" id="GO:0000329">
    <property type="term" value="C:fungal-type vacuole membrane"/>
    <property type="evidence" value="ECO:0007669"/>
    <property type="project" value="TreeGrafter"/>
</dbReference>
<dbReference type="PANTHER" id="PTHR23501">
    <property type="entry name" value="MAJOR FACILITATOR SUPERFAMILY"/>
    <property type="match status" value="1"/>
</dbReference>
<dbReference type="Gene3D" id="1.20.1250.20">
    <property type="entry name" value="MFS general substrate transporter like domains"/>
    <property type="match status" value="2"/>
</dbReference>
<dbReference type="GO" id="GO:0004152">
    <property type="term" value="F:dihydroorotate dehydrogenase activity"/>
    <property type="evidence" value="ECO:0007669"/>
    <property type="project" value="InterPro"/>
</dbReference>
<evidence type="ECO:0000256" key="6">
    <source>
        <dbReference type="ARBA" id="ARBA00022989"/>
    </source>
</evidence>
<dbReference type="Pfam" id="PF01180">
    <property type="entry name" value="DHO_dh"/>
    <property type="match status" value="1"/>
</dbReference>
<keyword evidence="5 10" id="KW-0812">Transmembrane</keyword>
<evidence type="ECO:0000256" key="10">
    <source>
        <dbReference type="SAM" id="Phobius"/>
    </source>
</evidence>
<dbReference type="InterPro" id="IPR033886">
    <property type="entry name" value="DHOD_1A"/>
</dbReference>
<comment type="subcellular location">
    <subcellularLocation>
        <location evidence="1">Membrane</location>
        <topology evidence="1">Multi-pass membrane protein</topology>
    </subcellularLocation>
</comment>
<feature type="transmembrane region" description="Helical" evidence="10">
    <location>
        <begin position="576"/>
        <end position="597"/>
    </location>
</feature>
<keyword evidence="8 10" id="KW-0472">Membrane</keyword>